<feature type="transmembrane region" description="Helical" evidence="11">
    <location>
        <begin position="396"/>
        <end position="419"/>
    </location>
</feature>
<evidence type="ECO:0000256" key="7">
    <source>
        <dbReference type="ARBA" id="ARBA00023157"/>
    </source>
</evidence>
<dbReference type="EMBL" id="WNYA01000004">
    <property type="protein sequence ID" value="KAG8573833.1"/>
    <property type="molecule type" value="Genomic_DNA"/>
</dbReference>
<evidence type="ECO:0000256" key="2">
    <source>
        <dbReference type="ARBA" id="ARBA00022475"/>
    </source>
</evidence>
<gene>
    <name evidence="14" type="ORF">GDO81_008869</name>
</gene>
<accession>A0AAV7BNL7</accession>
<comment type="caution">
    <text evidence="14">The sequence shown here is derived from an EMBL/GenBank/DDBJ whole genome shotgun (WGS) entry which is preliminary data.</text>
</comment>
<dbReference type="PANTHER" id="PTHR25466:SF9">
    <property type="entry name" value="FIBRONECTIN TYPE-III DOMAIN-CONTAINING PROTEIN"/>
    <property type="match status" value="1"/>
</dbReference>
<dbReference type="InterPro" id="IPR036179">
    <property type="entry name" value="Ig-like_dom_sf"/>
</dbReference>
<dbReference type="PANTHER" id="PTHR25466">
    <property type="entry name" value="T-LYMPHOCYTE ACTIVATION ANTIGEN"/>
    <property type="match status" value="1"/>
</dbReference>
<feature type="chain" id="PRO_5043697905" description="Ig-like domain-containing protein" evidence="12">
    <location>
        <begin position="21"/>
        <end position="432"/>
    </location>
</feature>
<dbReference type="InterPro" id="IPR013783">
    <property type="entry name" value="Ig-like_fold"/>
</dbReference>
<keyword evidence="5 11" id="KW-1133">Transmembrane helix</keyword>
<sequence length="432" mass="48803">MEAARLLLLVFIFQGGGCDGKDETYCTEQRGSVHVALKGSVTLTCNFTCPKEKSGEVRVSWRRGLPDRCGGGDFIYNHTGDWTHSNYTGRISPVGNHIEDGSATITIRDLRRTDRPMFCCRVEIHGGSKPEGWQNRHGTYMLYKDEFSVHQADVVSAIIGEDVTIPCDVHYKDPDLIEEVTWTMGSSDLCADDKENSVTWNHNNRLQIIRRWSMMDFPRNVSLIINKVTSEDNKYYCCSVRTRVRRDNTATPIHATQLVVVDTSQNSAFEVQQPELTSPTTDGSATLSCSYRPPYDTDPLWTEVFWRVGSPSGIYAYHPFPEMVHSSYRGRTELRGPADLHIKGANIVDNTTYYCFVLLKFCTGNNIIDSTIRCGNGTKLMLSPSSRDDEPNNNTWIYVITVVLVVVISLCVVVILFYLKKKGVICQKHIRR</sequence>
<evidence type="ECO:0000256" key="12">
    <source>
        <dbReference type="SAM" id="SignalP"/>
    </source>
</evidence>
<comment type="subcellular location">
    <subcellularLocation>
        <location evidence="1">Cell membrane</location>
        <topology evidence="1">Single-pass type I membrane protein</topology>
    </subcellularLocation>
</comment>
<dbReference type="GO" id="GO:0009897">
    <property type="term" value="C:external side of plasma membrane"/>
    <property type="evidence" value="ECO:0007669"/>
    <property type="project" value="TreeGrafter"/>
</dbReference>
<name>A0AAV7BNL7_ENGPU</name>
<evidence type="ECO:0000256" key="10">
    <source>
        <dbReference type="ARBA" id="ARBA00023319"/>
    </source>
</evidence>
<evidence type="ECO:0000256" key="9">
    <source>
        <dbReference type="ARBA" id="ARBA00023180"/>
    </source>
</evidence>
<dbReference type="GO" id="GO:0031295">
    <property type="term" value="P:T cell costimulation"/>
    <property type="evidence" value="ECO:0007669"/>
    <property type="project" value="TreeGrafter"/>
</dbReference>
<proteinExistence type="predicted"/>
<keyword evidence="3 11" id="KW-0812">Transmembrane</keyword>
<evidence type="ECO:0000256" key="8">
    <source>
        <dbReference type="ARBA" id="ARBA00023170"/>
    </source>
</evidence>
<keyword evidence="2" id="KW-1003">Cell membrane</keyword>
<dbReference type="Pfam" id="PF07686">
    <property type="entry name" value="V-set"/>
    <property type="match status" value="2"/>
</dbReference>
<keyword evidence="15" id="KW-1185">Reference proteome</keyword>
<dbReference type="SMART" id="SM00409">
    <property type="entry name" value="IG"/>
    <property type="match status" value="3"/>
</dbReference>
<keyword evidence="8" id="KW-0675">Receptor</keyword>
<dbReference type="GO" id="GO:0006955">
    <property type="term" value="P:immune response"/>
    <property type="evidence" value="ECO:0007669"/>
    <property type="project" value="TreeGrafter"/>
</dbReference>
<dbReference type="Proteomes" id="UP000824782">
    <property type="component" value="Unassembled WGS sequence"/>
</dbReference>
<evidence type="ECO:0000259" key="13">
    <source>
        <dbReference type="PROSITE" id="PS50835"/>
    </source>
</evidence>
<dbReference type="InterPro" id="IPR013106">
    <property type="entry name" value="Ig_V-set"/>
</dbReference>
<dbReference type="InterPro" id="IPR003599">
    <property type="entry name" value="Ig_sub"/>
</dbReference>
<evidence type="ECO:0000256" key="1">
    <source>
        <dbReference type="ARBA" id="ARBA00004251"/>
    </source>
</evidence>
<dbReference type="AlphaFoldDB" id="A0AAV7BNL7"/>
<dbReference type="SMART" id="SM00406">
    <property type="entry name" value="IGv"/>
    <property type="match status" value="2"/>
</dbReference>
<dbReference type="InterPro" id="IPR007110">
    <property type="entry name" value="Ig-like_dom"/>
</dbReference>
<dbReference type="GO" id="GO:0007166">
    <property type="term" value="P:cell surface receptor signaling pathway"/>
    <property type="evidence" value="ECO:0007669"/>
    <property type="project" value="TreeGrafter"/>
</dbReference>
<keyword evidence="9" id="KW-0325">Glycoprotein</keyword>
<feature type="domain" description="Ig-like" evidence="13">
    <location>
        <begin position="160"/>
        <end position="251"/>
    </location>
</feature>
<feature type="domain" description="Ig-like" evidence="13">
    <location>
        <begin position="40"/>
        <end position="123"/>
    </location>
</feature>
<keyword evidence="4 12" id="KW-0732">Signal</keyword>
<reference evidence="14" key="1">
    <citation type="thesis" date="2020" institute="ProQuest LLC" country="789 East Eisenhower Parkway, Ann Arbor, MI, USA">
        <title>Comparative Genomics and Chromosome Evolution.</title>
        <authorList>
            <person name="Mudd A.B."/>
        </authorList>
    </citation>
    <scope>NUCLEOTIDE SEQUENCE</scope>
    <source>
        <strain evidence="14">237g6f4</strain>
        <tissue evidence="14">Blood</tissue>
    </source>
</reference>
<dbReference type="Gene3D" id="2.60.40.10">
    <property type="entry name" value="Immunoglobulins"/>
    <property type="match status" value="3"/>
</dbReference>
<evidence type="ECO:0000256" key="5">
    <source>
        <dbReference type="ARBA" id="ARBA00022989"/>
    </source>
</evidence>
<evidence type="ECO:0000256" key="3">
    <source>
        <dbReference type="ARBA" id="ARBA00022692"/>
    </source>
</evidence>
<evidence type="ECO:0000256" key="6">
    <source>
        <dbReference type="ARBA" id="ARBA00023136"/>
    </source>
</evidence>
<evidence type="ECO:0000313" key="15">
    <source>
        <dbReference type="Proteomes" id="UP000824782"/>
    </source>
</evidence>
<feature type="signal peptide" evidence="12">
    <location>
        <begin position="1"/>
        <end position="20"/>
    </location>
</feature>
<protein>
    <recommendedName>
        <fullName evidence="13">Ig-like domain-containing protein</fullName>
    </recommendedName>
</protein>
<keyword evidence="7" id="KW-1015">Disulfide bond</keyword>
<evidence type="ECO:0000256" key="11">
    <source>
        <dbReference type="SAM" id="Phobius"/>
    </source>
</evidence>
<dbReference type="PROSITE" id="PS50835">
    <property type="entry name" value="IG_LIKE"/>
    <property type="match status" value="2"/>
</dbReference>
<keyword evidence="6 11" id="KW-0472">Membrane</keyword>
<dbReference type="GO" id="GO:0042130">
    <property type="term" value="P:negative regulation of T cell proliferation"/>
    <property type="evidence" value="ECO:0007669"/>
    <property type="project" value="TreeGrafter"/>
</dbReference>
<keyword evidence="10" id="KW-0393">Immunoglobulin domain</keyword>
<dbReference type="GO" id="GO:0071222">
    <property type="term" value="P:cellular response to lipopolysaccharide"/>
    <property type="evidence" value="ECO:0007669"/>
    <property type="project" value="TreeGrafter"/>
</dbReference>
<dbReference type="GO" id="GO:0042102">
    <property type="term" value="P:positive regulation of T cell proliferation"/>
    <property type="evidence" value="ECO:0007669"/>
    <property type="project" value="TreeGrafter"/>
</dbReference>
<dbReference type="InterPro" id="IPR051713">
    <property type="entry name" value="T-cell_Activation_Regulation"/>
</dbReference>
<organism evidence="14 15">
    <name type="scientific">Engystomops pustulosus</name>
    <name type="common">Tungara frog</name>
    <name type="synonym">Physalaemus pustulosus</name>
    <dbReference type="NCBI Taxonomy" id="76066"/>
    <lineage>
        <taxon>Eukaryota</taxon>
        <taxon>Metazoa</taxon>
        <taxon>Chordata</taxon>
        <taxon>Craniata</taxon>
        <taxon>Vertebrata</taxon>
        <taxon>Euteleostomi</taxon>
        <taxon>Amphibia</taxon>
        <taxon>Batrachia</taxon>
        <taxon>Anura</taxon>
        <taxon>Neobatrachia</taxon>
        <taxon>Hyloidea</taxon>
        <taxon>Leptodactylidae</taxon>
        <taxon>Leiuperinae</taxon>
        <taxon>Engystomops</taxon>
    </lineage>
</organism>
<evidence type="ECO:0000313" key="14">
    <source>
        <dbReference type="EMBL" id="KAG8573833.1"/>
    </source>
</evidence>
<dbReference type="SUPFAM" id="SSF48726">
    <property type="entry name" value="Immunoglobulin"/>
    <property type="match status" value="3"/>
</dbReference>
<evidence type="ECO:0000256" key="4">
    <source>
        <dbReference type="ARBA" id="ARBA00022729"/>
    </source>
</evidence>